<keyword evidence="2" id="KW-1185">Reference proteome</keyword>
<gene>
    <name evidence="1" type="ORF">EI77_03225</name>
</gene>
<dbReference type="RefSeq" id="WP_133796252.1">
    <property type="nucleotide sequence ID" value="NZ_SOCA01000006.1"/>
</dbReference>
<dbReference type="AlphaFoldDB" id="A0A4R7RT17"/>
<sequence>MTLTLPDDPALAEFRESELRLELACSLYAGSRLSRNTAARLAGLDRQAFDEELYRRQISSYSDEMLSEDLRTLESLHSK</sequence>
<name>A0A4R7RT17_9BACT</name>
<dbReference type="EMBL" id="SOCA01000006">
    <property type="protein sequence ID" value="TDU68108.1"/>
    <property type="molecule type" value="Genomic_DNA"/>
</dbReference>
<dbReference type="OrthoDB" id="462653at2"/>
<dbReference type="InterPro" id="IPR005368">
    <property type="entry name" value="UPF0175"/>
</dbReference>
<dbReference type="Proteomes" id="UP000295662">
    <property type="component" value="Unassembled WGS sequence"/>
</dbReference>
<evidence type="ECO:0000313" key="1">
    <source>
        <dbReference type="EMBL" id="TDU68108.1"/>
    </source>
</evidence>
<proteinExistence type="predicted"/>
<dbReference type="Pfam" id="PF03683">
    <property type="entry name" value="UPF0175"/>
    <property type="match status" value="1"/>
</dbReference>
<reference evidence="1 2" key="1">
    <citation type="submission" date="2019-03" db="EMBL/GenBank/DDBJ databases">
        <title>Genomic Encyclopedia of Archaeal and Bacterial Type Strains, Phase II (KMG-II): from individual species to whole genera.</title>
        <authorList>
            <person name="Goeker M."/>
        </authorList>
    </citation>
    <scope>NUCLEOTIDE SEQUENCE [LARGE SCALE GENOMIC DNA]</scope>
    <source>
        <strain evidence="1 2">ATCC 25309</strain>
    </source>
</reference>
<comment type="caution">
    <text evidence="1">The sequence shown here is derived from an EMBL/GenBank/DDBJ whole genome shotgun (WGS) entry which is preliminary data.</text>
</comment>
<evidence type="ECO:0000313" key="2">
    <source>
        <dbReference type="Proteomes" id="UP000295662"/>
    </source>
</evidence>
<accession>A0A4R7RT17</accession>
<organism evidence="1 2">
    <name type="scientific">Prosthecobacter fusiformis</name>
    <dbReference type="NCBI Taxonomy" id="48464"/>
    <lineage>
        <taxon>Bacteria</taxon>
        <taxon>Pseudomonadati</taxon>
        <taxon>Verrucomicrobiota</taxon>
        <taxon>Verrucomicrobiia</taxon>
        <taxon>Verrucomicrobiales</taxon>
        <taxon>Verrucomicrobiaceae</taxon>
        <taxon>Prosthecobacter</taxon>
    </lineage>
</organism>
<protein>
    <submittedName>
        <fullName evidence="1">Putative HTH domain antitoxin</fullName>
    </submittedName>
</protein>